<gene>
    <name evidence="4" type="ORF">EG327_003665</name>
    <name evidence="3" type="ORF">EG328_001451</name>
</gene>
<keyword evidence="6" id="KW-1185">Reference proteome</keyword>
<evidence type="ECO:0000313" key="3">
    <source>
        <dbReference type="EMBL" id="KAE9978453.1"/>
    </source>
</evidence>
<dbReference type="EMBL" id="WNWR01000228">
    <property type="protein sequence ID" value="KAE9987727.1"/>
    <property type="molecule type" value="Genomic_DNA"/>
</dbReference>
<sequence length="165" mass="18007">MAKGLRATSKKNNRVKIRSRVYAPVDEARTERLSQRLLDLASQPKPAKTEMEVDAEKGKSSLATVQIFPQIARTNMFAEALSKDQDAPASTEGLSFRLSCPVPASLSNSEGGSDSGEEKHRDMEAAGDDMFYHLLGLCTDIDVDGFGRGGELLMNLDKETFSCFS</sequence>
<dbReference type="PANTHER" id="PTHR28219:SF1">
    <property type="entry name" value="UPF0642 PROTEIN YBL028C"/>
    <property type="match status" value="1"/>
</dbReference>
<proteinExistence type="predicted"/>
<feature type="region of interest" description="Disordered" evidence="1">
    <location>
        <begin position="101"/>
        <end position="120"/>
    </location>
</feature>
<comment type="caution">
    <text evidence="3">The sequence shown here is derived from an EMBL/GenBank/DDBJ whole genome shotgun (WGS) entry which is preliminary data.</text>
</comment>
<dbReference type="AlphaFoldDB" id="A0A8H3V0C4"/>
<protein>
    <recommendedName>
        <fullName evidence="2">DUF2423 domain-containing protein</fullName>
    </recommendedName>
</protein>
<dbReference type="Pfam" id="PF10338">
    <property type="entry name" value="YBL028C_N"/>
    <property type="match status" value="1"/>
</dbReference>
<dbReference type="PANTHER" id="PTHR28219">
    <property type="entry name" value="UPF0642 PROTEIN YBL028C"/>
    <property type="match status" value="1"/>
</dbReference>
<evidence type="ECO:0000313" key="4">
    <source>
        <dbReference type="EMBL" id="KAE9987727.1"/>
    </source>
</evidence>
<feature type="domain" description="DUF2423" evidence="2">
    <location>
        <begin position="1"/>
        <end position="44"/>
    </location>
</feature>
<name>A0A8H3V0C4_VENIN</name>
<dbReference type="Proteomes" id="UP000490939">
    <property type="component" value="Unassembled WGS sequence"/>
</dbReference>
<evidence type="ECO:0000256" key="1">
    <source>
        <dbReference type="SAM" id="MobiDB-lite"/>
    </source>
</evidence>
<dbReference type="OrthoDB" id="4087970at2759"/>
<evidence type="ECO:0000313" key="6">
    <source>
        <dbReference type="Proteomes" id="UP000490939"/>
    </source>
</evidence>
<dbReference type="Proteomes" id="UP000447873">
    <property type="component" value="Unassembled WGS sequence"/>
</dbReference>
<evidence type="ECO:0000259" key="2">
    <source>
        <dbReference type="Pfam" id="PF10338"/>
    </source>
</evidence>
<organism evidence="3 5">
    <name type="scientific">Venturia inaequalis</name>
    <name type="common">Apple scab fungus</name>
    <dbReference type="NCBI Taxonomy" id="5025"/>
    <lineage>
        <taxon>Eukaryota</taxon>
        <taxon>Fungi</taxon>
        <taxon>Dikarya</taxon>
        <taxon>Ascomycota</taxon>
        <taxon>Pezizomycotina</taxon>
        <taxon>Dothideomycetes</taxon>
        <taxon>Pleosporomycetidae</taxon>
        <taxon>Venturiales</taxon>
        <taxon>Venturiaceae</taxon>
        <taxon>Venturia</taxon>
    </lineage>
</organism>
<dbReference type="GO" id="GO:0030687">
    <property type="term" value="C:preribosome, large subunit precursor"/>
    <property type="evidence" value="ECO:0007669"/>
    <property type="project" value="TreeGrafter"/>
</dbReference>
<dbReference type="EMBL" id="WNWS01000135">
    <property type="protein sequence ID" value="KAE9978453.1"/>
    <property type="molecule type" value="Genomic_DNA"/>
</dbReference>
<dbReference type="InterPro" id="IPR019434">
    <property type="entry name" value="DUF2423"/>
</dbReference>
<evidence type="ECO:0000313" key="5">
    <source>
        <dbReference type="Proteomes" id="UP000447873"/>
    </source>
</evidence>
<reference evidence="3 5" key="1">
    <citation type="submission" date="2018-12" db="EMBL/GenBank/DDBJ databases">
        <title>Venturia inaequalis Genome Resource.</title>
        <authorList>
            <person name="Lichtner F.J."/>
        </authorList>
    </citation>
    <scope>NUCLEOTIDE SEQUENCE [LARGE SCALE GENOMIC DNA]</scope>
    <source>
        <strain evidence="3 5">120213</strain>
        <strain evidence="4 6">DMI_063113</strain>
    </source>
</reference>
<accession>A0A8H3V0C4</accession>